<keyword evidence="4" id="KW-1185">Reference proteome</keyword>
<proteinExistence type="predicted"/>
<dbReference type="EMBL" id="JAAIYO010000014">
    <property type="protein sequence ID" value="MBE4752791.1"/>
    <property type="molecule type" value="Genomic_DNA"/>
</dbReference>
<feature type="region of interest" description="Disordered" evidence="1">
    <location>
        <begin position="84"/>
        <end position="118"/>
    </location>
</feature>
<keyword evidence="2" id="KW-1133">Transmembrane helix</keyword>
<accession>A0ABR9PXZ3</accession>
<organism evidence="3 4">
    <name type="scientific">Corallococcus soli</name>
    <dbReference type="NCBI Taxonomy" id="2710757"/>
    <lineage>
        <taxon>Bacteria</taxon>
        <taxon>Pseudomonadati</taxon>
        <taxon>Myxococcota</taxon>
        <taxon>Myxococcia</taxon>
        <taxon>Myxococcales</taxon>
        <taxon>Cystobacterineae</taxon>
        <taxon>Myxococcaceae</taxon>
        <taxon>Corallococcus</taxon>
    </lineage>
</organism>
<name>A0ABR9PXZ3_9BACT</name>
<feature type="region of interest" description="Disordered" evidence="1">
    <location>
        <begin position="32"/>
        <end position="59"/>
    </location>
</feature>
<feature type="compositionally biased region" description="Pro residues" evidence="1">
    <location>
        <begin position="42"/>
        <end position="53"/>
    </location>
</feature>
<feature type="region of interest" description="Disordered" evidence="1">
    <location>
        <begin position="258"/>
        <end position="290"/>
    </location>
</feature>
<evidence type="ECO:0000313" key="3">
    <source>
        <dbReference type="EMBL" id="MBE4752791.1"/>
    </source>
</evidence>
<evidence type="ECO:0000313" key="4">
    <source>
        <dbReference type="Proteomes" id="UP001516472"/>
    </source>
</evidence>
<sequence length="439" mass="47769">MARPPPRASRCPYCNAPFAPRPGKTHYTCGYCGEEFDLGGPGQPPDPPRPPTPAKSAQPPVVMAAALGAMVMMGLLAGLLMVGSDPEPEPEPEPAPYVPPPRVVRPQPPPPPVPPPAPPPERVQWMERDAPVFVDVNGDGTDDIVGHVRRFGGASNTDLIAAFDGKTFQKLWESLPSEGPDASSRTKVIAQNGMLVSSEQRAVNLLELATGKRLGQVPLSDSPRRLCIPPGDTHSVWVEVINHKHLLFDTRTATAKPALRSPPGCATPPLSPETCDMSRPPEHPTRCVRSSYPPSDIRGFSTRYLFRSQGYTLSMGTRWPGTQVPLVAVYEPGNRKPLWHGVVADKDPLLLRDTPPRVGEITRDAVYILYEMDNDGARLVRRDLRTGAIAWDVPLPHKTVGMGPSALWVHGGRVYLPNWMWLDVFDAATGKLEGTIGTR</sequence>
<reference evidence="3 4" key="1">
    <citation type="submission" date="2020-02" db="EMBL/GenBank/DDBJ databases">
        <authorList>
            <person name="Babadi Z.K."/>
            <person name="Risdian C."/>
            <person name="Ebrahimipour G.H."/>
            <person name="Wink J."/>
        </authorList>
    </citation>
    <scope>NUCLEOTIDE SEQUENCE [LARGE SCALE GENOMIC DNA]</scope>
    <source>
        <strain evidence="3 4">ZKHCc1 1396</strain>
    </source>
</reference>
<dbReference type="SUPFAM" id="SSF50998">
    <property type="entry name" value="Quinoprotein alcohol dehydrogenase-like"/>
    <property type="match status" value="1"/>
</dbReference>
<comment type="caution">
    <text evidence="3">The sequence shown here is derived from an EMBL/GenBank/DDBJ whole genome shotgun (WGS) entry which is preliminary data.</text>
</comment>
<dbReference type="Proteomes" id="UP001516472">
    <property type="component" value="Unassembled WGS sequence"/>
</dbReference>
<keyword evidence="2" id="KW-0812">Transmembrane</keyword>
<evidence type="ECO:0000256" key="1">
    <source>
        <dbReference type="SAM" id="MobiDB-lite"/>
    </source>
</evidence>
<feature type="transmembrane region" description="Helical" evidence="2">
    <location>
        <begin position="61"/>
        <end position="82"/>
    </location>
</feature>
<evidence type="ECO:0000256" key="2">
    <source>
        <dbReference type="SAM" id="Phobius"/>
    </source>
</evidence>
<evidence type="ECO:0008006" key="5">
    <source>
        <dbReference type="Google" id="ProtNLM"/>
    </source>
</evidence>
<dbReference type="InterPro" id="IPR011047">
    <property type="entry name" value="Quinoprotein_ADH-like_sf"/>
</dbReference>
<gene>
    <name evidence="3" type="ORF">G4177_32005</name>
</gene>
<feature type="compositionally biased region" description="Pro residues" evidence="1">
    <location>
        <begin position="93"/>
        <end position="118"/>
    </location>
</feature>
<keyword evidence="2" id="KW-0472">Membrane</keyword>
<protein>
    <recommendedName>
        <fullName evidence="5">PQQ-binding-like beta-propeller repeat protein</fullName>
    </recommendedName>
</protein>